<sequence>MAKKSKKEKGSGGRAHRRPHRGDPLPPPGSRPSRENRITLPHGKLSIRQGLRERPASRSTRSFSFLPRFESIRMVDSCGGLLLCRCFESSDASRYVVCNPATEELVALPESSYDAEGGGEEEMCARLGFDPDVSSQFHVFQFVTDARLWLVLRSTLRKSENGITVLEDYSKDEWTLKHKVTIELLSGKISCKYQTMFYRGVAVHLDCNLVYYIADYILMSYDMDRKEPRVIQDLGSDCMMEYLPYVPLYAKTLSSGR</sequence>
<dbReference type="InterPro" id="IPR055290">
    <property type="entry name" value="At3g26010-like"/>
</dbReference>
<organism evidence="2">
    <name type="scientific">Oryza sativa subsp. japonica</name>
    <name type="common">Rice</name>
    <dbReference type="NCBI Taxonomy" id="39947"/>
    <lineage>
        <taxon>Eukaryota</taxon>
        <taxon>Viridiplantae</taxon>
        <taxon>Streptophyta</taxon>
        <taxon>Embryophyta</taxon>
        <taxon>Tracheophyta</taxon>
        <taxon>Spermatophyta</taxon>
        <taxon>Magnoliopsida</taxon>
        <taxon>Liliopsida</taxon>
        <taxon>Poales</taxon>
        <taxon>Poaceae</taxon>
        <taxon>BOP clade</taxon>
        <taxon>Oryzoideae</taxon>
        <taxon>Oryzeae</taxon>
        <taxon>Oryzinae</taxon>
        <taxon>Oryza</taxon>
        <taxon>Oryza sativa</taxon>
    </lineage>
</organism>
<dbReference type="PANTHER" id="PTHR35546">
    <property type="entry name" value="F-BOX PROTEIN INTERACTION DOMAIN PROTEIN-RELATED"/>
    <property type="match status" value="1"/>
</dbReference>
<protein>
    <submittedName>
        <fullName evidence="2">Uncharacterized protein</fullName>
    </submittedName>
</protein>
<dbReference type="Proteomes" id="UP000007752">
    <property type="component" value="Chromosome 5"/>
</dbReference>
<evidence type="ECO:0000256" key="1">
    <source>
        <dbReference type="SAM" id="MobiDB-lite"/>
    </source>
</evidence>
<dbReference type="EMBL" id="CM000142">
    <property type="protein sequence ID" value="EEE62502.1"/>
    <property type="molecule type" value="Genomic_DNA"/>
</dbReference>
<accession>B9FMQ5</accession>
<feature type="region of interest" description="Disordered" evidence="1">
    <location>
        <begin position="1"/>
        <end position="55"/>
    </location>
</feature>
<proteinExistence type="predicted"/>
<name>B9FMQ5_ORYSJ</name>
<reference evidence="2" key="1">
    <citation type="journal article" date="2005" name="PLoS Biol.">
        <title>The genomes of Oryza sativa: a history of duplications.</title>
        <authorList>
            <person name="Yu J."/>
            <person name="Wang J."/>
            <person name="Lin W."/>
            <person name="Li S."/>
            <person name="Li H."/>
            <person name="Zhou J."/>
            <person name="Ni P."/>
            <person name="Dong W."/>
            <person name="Hu S."/>
            <person name="Zeng C."/>
            <person name="Zhang J."/>
            <person name="Zhang Y."/>
            <person name="Li R."/>
            <person name="Xu Z."/>
            <person name="Li S."/>
            <person name="Li X."/>
            <person name="Zheng H."/>
            <person name="Cong L."/>
            <person name="Lin L."/>
            <person name="Yin J."/>
            <person name="Geng J."/>
            <person name="Li G."/>
            <person name="Shi J."/>
            <person name="Liu J."/>
            <person name="Lv H."/>
            <person name="Li J."/>
            <person name="Wang J."/>
            <person name="Deng Y."/>
            <person name="Ran L."/>
            <person name="Shi X."/>
            <person name="Wang X."/>
            <person name="Wu Q."/>
            <person name="Li C."/>
            <person name="Ren X."/>
            <person name="Wang J."/>
            <person name="Wang X."/>
            <person name="Li D."/>
            <person name="Liu D."/>
            <person name="Zhang X."/>
            <person name="Ji Z."/>
            <person name="Zhao W."/>
            <person name="Sun Y."/>
            <person name="Zhang Z."/>
            <person name="Bao J."/>
            <person name="Han Y."/>
            <person name="Dong L."/>
            <person name="Ji J."/>
            <person name="Chen P."/>
            <person name="Wu S."/>
            <person name="Liu J."/>
            <person name="Xiao Y."/>
            <person name="Bu D."/>
            <person name="Tan J."/>
            <person name="Yang L."/>
            <person name="Ye C."/>
            <person name="Zhang J."/>
            <person name="Xu J."/>
            <person name="Zhou Y."/>
            <person name="Yu Y."/>
            <person name="Zhang B."/>
            <person name="Zhuang S."/>
            <person name="Wei H."/>
            <person name="Liu B."/>
            <person name="Lei M."/>
            <person name="Yu H."/>
            <person name="Li Y."/>
            <person name="Xu H."/>
            <person name="Wei S."/>
            <person name="He X."/>
            <person name="Fang L."/>
            <person name="Zhang Z."/>
            <person name="Zhang Y."/>
            <person name="Huang X."/>
            <person name="Su Z."/>
            <person name="Tong W."/>
            <person name="Li J."/>
            <person name="Tong Z."/>
            <person name="Li S."/>
            <person name="Ye J."/>
            <person name="Wang L."/>
            <person name="Fang L."/>
            <person name="Lei T."/>
            <person name="Chen C."/>
            <person name="Chen H."/>
            <person name="Xu Z."/>
            <person name="Li H."/>
            <person name="Huang H."/>
            <person name="Zhang F."/>
            <person name="Xu H."/>
            <person name="Li N."/>
            <person name="Zhao C."/>
            <person name="Li S."/>
            <person name="Dong L."/>
            <person name="Huang Y."/>
            <person name="Li L."/>
            <person name="Xi Y."/>
            <person name="Qi Q."/>
            <person name="Li W."/>
            <person name="Zhang B."/>
            <person name="Hu W."/>
            <person name="Zhang Y."/>
            <person name="Tian X."/>
            <person name="Jiao Y."/>
            <person name="Liang X."/>
            <person name="Jin J."/>
            <person name="Gao L."/>
            <person name="Zheng W."/>
            <person name="Hao B."/>
            <person name="Liu S."/>
            <person name="Wang W."/>
            <person name="Yuan L."/>
            <person name="Cao M."/>
            <person name="McDermott J."/>
            <person name="Samudrala R."/>
            <person name="Wang J."/>
            <person name="Wong G.K."/>
            <person name="Yang H."/>
        </authorList>
    </citation>
    <scope>NUCLEOTIDE SEQUENCE [LARGE SCALE GENOMIC DNA]</scope>
</reference>
<evidence type="ECO:0000313" key="2">
    <source>
        <dbReference type="EMBL" id="EEE62502.1"/>
    </source>
</evidence>
<dbReference type="AlphaFoldDB" id="B9FMQ5"/>
<dbReference type="PANTHER" id="PTHR35546:SF105">
    <property type="entry name" value="OS05G0139200 PROTEIN"/>
    <property type="match status" value="1"/>
</dbReference>
<gene>
    <name evidence="2" type="ORF">OsJ_17300</name>
</gene>
<reference evidence="2" key="2">
    <citation type="submission" date="2008-12" db="EMBL/GenBank/DDBJ databases">
        <title>Improved gene annotation of the rice (Oryza sativa) genomes.</title>
        <authorList>
            <person name="Wang J."/>
            <person name="Li R."/>
            <person name="Fan W."/>
            <person name="Huang Q."/>
            <person name="Zhang J."/>
            <person name="Zhou Y."/>
            <person name="Hu Y."/>
            <person name="Zi S."/>
            <person name="Li J."/>
            <person name="Ni P."/>
            <person name="Zheng H."/>
            <person name="Zhang Y."/>
            <person name="Zhao M."/>
            <person name="Hao Q."/>
            <person name="McDermott J."/>
            <person name="Samudrala R."/>
            <person name="Kristiansen K."/>
            <person name="Wong G.K.-S."/>
        </authorList>
    </citation>
    <scope>NUCLEOTIDE SEQUENCE</scope>
</reference>